<dbReference type="PANTHER" id="PTHR11689">
    <property type="entry name" value="CHLORIDE CHANNEL PROTEIN CLC FAMILY MEMBER"/>
    <property type="match status" value="1"/>
</dbReference>
<keyword evidence="4" id="KW-1185">Reference proteome</keyword>
<gene>
    <name evidence="3" type="ORF">M6B38_389340</name>
</gene>
<protein>
    <submittedName>
        <fullName evidence="3">Chloride channel-like protein CLC-g</fullName>
    </submittedName>
</protein>
<reference evidence="3" key="2">
    <citation type="submission" date="2023-04" db="EMBL/GenBank/DDBJ databases">
        <authorList>
            <person name="Bruccoleri R.E."/>
            <person name="Oakeley E.J."/>
            <person name="Faust A.-M."/>
            <person name="Dessus-Babus S."/>
            <person name="Altorfer M."/>
            <person name="Burckhardt D."/>
            <person name="Oertli M."/>
            <person name="Naumann U."/>
            <person name="Petersen F."/>
            <person name="Wong J."/>
        </authorList>
    </citation>
    <scope>NUCLEOTIDE SEQUENCE</scope>
    <source>
        <strain evidence="3">GSM-AAB239-AS_SAM_17_03QT</strain>
        <tissue evidence="3">Leaf</tissue>
    </source>
</reference>
<organism evidence="3 4">
    <name type="scientific">Iris pallida</name>
    <name type="common">Sweet iris</name>
    <dbReference type="NCBI Taxonomy" id="29817"/>
    <lineage>
        <taxon>Eukaryota</taxon>
        <taxon>Viridiplantae</taxon>
        <taxon>Streptophyta</taxon>
        <taxon>Embryophyta</taxon>
        <taxon>Tracheophyta</taxon>
        <taxon>Spermatophyta</taxon>
        <taxon>Magnoliopsida</taxon>
        <taxon>Liliopsida</taxon>
        <taxon>Asparagales</taxon>
        <taxon>Iridaceae</taxon>
        <taxon>Iridoideae</taxon>
        <taxon>Irideae</taxon>
        <taxon>Iris</taxon>
    </lineage>
</organism>
<dbReference type="InterPro" id="IPR046342">
    <property type="entry name" value="CBS_dom_sf"/>
</dbReference>
<keyword evidence="2" id="KW-0129">CBS domain</keyword>
<dbReference type="SUPFAM" id="SSF54631">
    <property type="entry name" value="CBS-domain pair"/>
    <property type="match status" value="1"/>
</dbReference>
<evidence type="ECO:0000256" key="1">
    <source>
        <dbReference type="ARBA" id="ARBA00022737"/>
    </source>
</evidence>
<dbReference type="Proteomes" id="UP001140949">
    <property type="component" value="Unassembled WGS sequence"/>
</dbReference>
<comment type="caution">
    <text evidence="3">The sequence shown here is derived from an EMBL/GenBank/DDBJ whole genome shotgun (WGS) entry which is preliminary data.</text>
</comment>
<accession>A0AAX6G120</accession>
<dbReference type="InterPro" id="IPR051280">
    <property type="entry name" value="Cl-channel/antiporter"/>
</dbReference>
<dbReference type="GO" id="GO:0009705">
    <property type="term" value="C:plant-type vacuole membrane"/>
    <property type="evidence" value="ECO:0007669"/>
    <property type="project" value="TreeGrafter"/>
</dbReference>
<dbReference type="AlphaFoldDB" id="A0AAX6G120"/>
<dbReference type="EMBL" id="JANAVB010024399">
    <property type="protein sequence ID" value="KAJ6822404.1"/>
    <property type="molecule type" value="Genomic_DNA"/>
</dbReference>
<evidence type="ECO:0000313" key="3">
    <source>
        <dbReference type="EMBL" id="KAJ6822404.1"/>
    </source>
</evidence>
<evidence type="ECO:0000313" key="4">
    <source>
        <dbReference type="Proteomes" id="UP001140949"/>
    </source>
</evidence>
<name>A0AAX6G120_IRIPA</name>
<proteinExistence type="predicted"/>
<reference evidence="3" key="1">
    <citation type="journal article" date="2023" name="GigaByte">
        <title>Genome assembly of the bearded iris, Iris pallida Lam.</title>
        <authorList>
            <person name="Bruccoleri R.E."/>
            <person name="Oakeley E.J."/>
            <person name="Faust A.M.E."/>
            <person name="Altorfer M."/>
            <person name="Dessus-Babus S."/>
            <person name="Burckhardt D."/>
            <person name="Oertli M."/>
            <person name="Naumann U."/>
            <person name="Petersen F."/>
            <person name="Wong J."/>
        </authorList>
    </citation>
    <scope>NUCLEOTIDE SEQUENCE</scope>
    <source>
        <strain evidence="3">GSM-AAB239-AS_SAM_17_03QT</strain>
    </source>
</reference>
<evidence type="ECO:0000256" key="2">
    <source>
        <dbReference type="ARBA" id="ARBA00023122"/>
    </source>
</evidence>
<dbReference type="GO" id="GO:0015108">
    <property type="term" value="F:chloride transmembrane transporter activity"/>
    <property type="evidence" value="ECO:0007669"/>
    <property type="project" value="TreeGrafter"/>
</dbReference>
<sequence>MRKLTVSDIVTGLLQMFHRVEKVGNIVHILETTGHNGFPVIDEPLFLVRLFFLSLFFWRTFLCAKEEGFSTFLLAGSF</sequence>
<keyword evidence="1" id="KW-0677">Repeat</keyword>
<dbReference type="PANTHER" id="PTHR11689:SF92">
    <property type="entry name" value="CHLORIDE CHANNEL-LIKE PROTEIN CLC-G-RELATED"/>
    <property type="match status" value="1"/>
</dbReference>